<evidence type="ECO:0000256" key="4">
    <source>
        <dbReference type="ARBA" id="ARBA00023163"/>
    </source>
</evidence>
<dbReference type="EMBL" id="BAEG01000085">
    <property type="protein sequence ID" value="GAB15547.1"/>
    <property type="molecule type" value="Genomic_DNA"/>
</dbReference>
<accession>H0QR73</accession>
<keyword evidence="8" id="KW-1185">Reference proteome</keyword>
<keyword evidence="3 5" id="KW-0238">DNA-binding</keyword>
<evidence type="ECO:0000313" key="8">
    <source>
        <dbReference type="Proteomes" id="UP000003828"/>
    </source>
</evidence>
<dbReference type="STRING" id="1077972.ARGLB_085_02310"/>
<gene>
    <name evidence="7" type="ORF">ARGLB_085_02310</name>
</gene>
<evidence type="ECO:0000256" key="1">
    <source>
        <dbReference type="ARBA" id="ARBA00022491"/>
    </source>
</evidence>
<dbReference type="Proteomes" id="UP000003828">
    <property type="component" value="Unassembled WGS sequence"/>
</dbReference>
<evidence type="ECO:0000259" key="6">
    <source>
        <dbReference type="PROSITE" id="PS50977"/>
    </source>
</evidence>
<feature type="DNA-binding region" description="H-T-H motif" evidence="5">
    <location>
        <begin position="27"/>
        <end position="46"/>
    </location>
</feature>
<proteinExistence type="predicted"/>
<dbReference type="InterPro" id="IPR001647">
    <property type="entry name" value="HTH_TetR"/>
</dbReference>
<dbReference type="Pfam" id="PF13977">
    <property type="entry name" value="TetR_C_6"/>
    <property type="match status" value="1"/>
</dbReference>
<dbReference type="SUPFAM" id="SSF48498">
    <property type="entry name" value="Tetracyclin repressor-like, C-terminal domain"/>
    <property type="match status" value="1"/>
</dbReference>
<name>H0QR73_ARTG1</name>
<keyword evidence="4" id="KW-0804">Transcription</keyword>
<organism evidence="7 8">
    <name type="scientific">Arthrobacter globiformis (strain ATCC 8010 / DSM 20124 / JCM 1332 / NBRC 12137 / NCIMB 8907 / NRRL B-2979 / 168)</name>
    <dbReference type="NCBI Taxonomy" id="1077972"/>
    <lineage>
        <taxon>Bacteria</taxon>
        <taxon>Bacillati</taxon>
        <taxon>Actinomycetota</taxon>
        <taxon>Actinomycetes</taxon>
        <taxon>Micrococcales</taxon>
        <taxon>Micrococcaceae</taxon>
        <taxon>Arthrobacter</taxon>
    </lineage>
</organism>
<dbReference type="InterPro" id="IPR036271">
    <property type="entry name" value="Tet_transcr_reg_TetR-rel_C_sf"/>
</dbReference>
<dbReference type="Pfam" id="PF00440">
    <property type="entry name" value="TetR_N"/>
    <property type="match status" value="1"/>
</dbReference>
<evidence type="ECO:0000256" key="3">
    <source>
        <dbReference type="ARBA" id="ARBA00023125"/>
    </source>
</evidence>
<dbReference type="PANTHER" id="PTHR30055">
    <property type="entry name" value="HTH-TYPE TRANSCRIPTIONAL REGULATOR RUTR"/>
    <property type="match status" value="1"/>
</dbReference>
<dbReference type="InterPro" id="IPR050109">
    <property type="entry name" value="HTH-type_TetR-like_transc_reg"/>
</dbReference>
<dbReference type="SUPFAM" id="SSF46689">
    <property type="entry name" value="Homeodomain-like"/>
    <property type="match status" value="1"/>
</dbReference>
<dbReference type="PANTHER" id="PTHR30055:SF234">
    <property type="entry name" value="HTH-TYPE TRANSCRIPTIONAL REGULATOR BETI"/>
    <property type="match status" value="1"/>
</dbReference>
<protein>
    <submittedName>
        <fullName evidence="7">Putative TetR family transcriptional regulator</fullName>
    </submittedName>
</protein>
<dbReference type="PROSITE" id="PS50977">
    <property type="entry name" value="HTH_TETR_2"/>
    <property type="match status" value="1"/>
</dbReference>
<dbReference type="eggNOG" id="COG3226">
    <property type="taxonomic scope" value="Bacteria"/>
</dbReference>
<dbReference type="GO" id="GO:0000976">
    <property type="term" value="F:transcription cis-regulatory region binding"/>
    <property type="evidence" value="ECO:0007669"/>
    <property type="project" value="TreeGrafter"/>
</dbReference>
<keyword evidence="1" id="KW-0678">Repressor</keyword>
<reference evidence="7 8" key="1">
    <citation type="submission" date="2011-12" db="EMBL/GenBank/DDBJ databases">
        <title>Whole genome shotgun sequence of Arthrobacter globiformis NBRC 12137.</title>
        <authorList>
            <person name="Miyazawa S."/>
            <person name="Hosoyama A."/>
            <person name="Tsuchikane K."/>
            <person name="Katsumata H."/>
            <person name="Yamazaki S."/>
            <person name="Fujita N."/>
        </authorList>
    </citation>
    <scope>NUCLEOTIDE SEQUENCE [LARGE SCALE GENOMIC DNA]</scope>
    <source>
        <strain evidence="7 8">NBRC 12137</strain>
    </source>
</reference>
<comment type="caution">
    <text evidence="7">The sequence shown here is derived from an EMBL/GenBank/DDBJ whole genome shotgun (WGS) entry which is preliminary data.</text>
</comment>
<dbReference type="InterPro" id="IPR009057">
    <property type="entry name" value="Homeodomain-like_sf"/>
</dbReference>
<dbReference type="Gene3D" id="1.10.357.10">
    <property type="entry name" value="Tetracycline Repressor, domain 2"/>
    <property type="match status" value="1"/>
</dbReference>
<evidence type="ECO:0000256" key="2">
    <source>
        <dbReference type="ARBA" id="ARBA00023015"/>
    </source>
</evidence>
<evidence type="ECO:0000313" key="7">
    <source>
        <dbReference type="EMBL" id="GAB15547.1"/>
    </source>
</evidence>
<evidence type="ECO:0000256" key="5">
    <source>
        <dbReference type="PROSITE-ProRule" id="PRU00335"/>
    </source>
</evidence>
<keyword evidence="2" id="KW-0805">Transcription regulation</keyword>
<feature type="domain" description="HTH tetR-type" evidence="6">
    <location>
        <begin position="4"/>
        <end position="64"/>
    </location>
</feature>
<sequence>MDAAQRRQEIVGAVCRIIATDGLERASLREVADEAGLAVGSVRHYFDSSDDLLAYSFAAVSDRLLSRLNKALTGLGLGPAAADPDMSRAVLTLLGEFLPLDEERALDACAWLAFRNAARIRPFLAAEADRSHRAVAAIVGQVITRLLHEDDSAGTGAGPQLVTAAEHLLATLDGLAMHALLQPGWMSPEMCRDVLESHIEGLRRRVGASH</sequence>
<dbReference type="InterPro" id="IPR039538">
    <property type="entry name" value="BetI_C"/>
</dbReference>
<dbReference type="AlphaFoldDB" id="H0QR73"/>
<dbReference type="GO" id="GO:0003700">
    <property type="term" value="F:DNA-binding transcription factor activity"/>
    <property type="evidence" value="ECO:0007669"/>
    <property type="project" value="TreeGrafter"/>
</dbReference>